<name>F9D6J3_PREDD</name>
<dbReference type="InterPro" id="IPR023296">
    <property type="entry name" value="Glyco_hydro_beta-prop_sf"/>
</dbReference>
<reference evidence="6" key="2">
    <citation type="submission" date="2012-02" db="EMBL/GenBank/DDBJ databases">
        <title>Complete sequence of chromosome 2 of Prevotella dentalis DSM 3688.</title>
        <authorList>
            <consortium name="US DOE Joint Genome Institute (JGI-PGF)"/>
            <person name="Lucas S."/>
            <person name="Copeland A."/>
            <person name="Lapidus A."/>
            <person name="Glavina del Rio T."/>
            <person name="Dalin E."/>
            <person name="Tice H."/>
            <person name="Bruce D."/>
            <person name="Goodwin L."/>
            <person name="Pitluck S."/>
            <person name="Peters L."/>
            <person name="Mikhailova N."/>
            <person name="Chertkov O."/>
            <person name="Kyrpides N."/>
            <person name="Mavromatis K."/>
            <person name="Ivanova N."/>
            <person name="Brettin T."/>
            <person name="Detter J.C."/>
            <person name="Han C."/>
            <person name="Larimer F."/>
            <person name="Land M."/>
            <person name="Hauser L."/>
            <person name="Markowitz V."/>
            <person name="Cheng J.-F."/>
            <person name="Hugenholtz P."/>
            <person name="Woyke T."/>
            <person name="Wu D."/>
            <person name="Gronow S."/>
            <person name="Wellnitz S."/>
            <person name="Brambilla E."/>
            <person name="Klenk H.-P."/>
            <person name="Eisen J.A."/>
        </authorList>
    </citation>
    <scope>NUCLEOTIDE SEQUENCE</scope>
    <source>
        <strain evidence="6">DSM 3688</strain>
    </source>
</reference>
<evidence type="ECO:0000256" key="4">
    <source>
        <dbReference type="RuleBase" id="RU361187"/>
    </source>
</evidence>
<evidence type="ECO:0000313" key="9">
    <source>
        <dbReference type="Proteomes" id="UP000010862"/>
    </source>
</evidence>
<dbReference type="EMBL" id="CP003369">
    <property type="protein sequence ID" value="AGB29614.1"/>
    <property type="molecule type" value="Genomic_DNA"/>
</dbReference>
<gene>
    <name evidence="6" type="ordered locus">Prede_2349</name>
    <name evidence="7" type="ORF">HMPREF9136_2471</name>
</gene>
<dbReference type="Pfam" id="PF04616">
    <property type="entry name" value="Glyco_hydro_43"/>
    <property type="match status" value="1"/>
</dbReference>
<dbReference type="Proteomes" id="UP000010862">
    <property type="component" value="Chromosome 2"/>
</dbReference>
<reference evidence="7 8" key="1">
    <citation type="submission" date="2011-04" db="EMBL/GenBank/DDBJ databases">
        <authorList>
            <person name="Muzny D."/>
            <person name="Qin X."/>
            <person name="Deng J."/>
            <person name="Jiang H."/>
            <person name="Liu Y."/>
            <person name="Qu J."/>
            <person name="Song X.-Z."/>
            <person name="Zhang L."/>
            <person name="Thornton R."/>
            <person name="Coyle M."/>
            <person name="Francisco L."/>
            <person name="Jackson L."/>
            <person name="Javaid M."/>
            <person name="Korchina V."/>
            <person name="Kovar C."/>
            <person name="Mata R."/>
            <person name="Mathew T."/>
            <person name="Ngo R."/>
            <person name="Nguyen L."/>
            <person name="Nguyen N."/>
            <person name="Okwuonu G."/>
            <person name="Ongeri F."/>
            <person name="Pham C."/>
            <person name="Simmons D."/>
            <person name="Wilczek-Boney K."/>
            <person name="Hale W."/>
            <person name="Jakkamsetti A."/>
            <person name="Pham P."/>
            <person name="Ruth R."/>
            <person name="San Lucas F."/>
            <person name="Warren J."/>
            <person name="Zhang J."/>
            <person name="Zhao Z."/>
            <person name="Zhou C."/>
            <person name="Zhu D."/>
            <person name="Lee S."/>
            <person name="Bess C."/>
            <person name="Blankenburg K."/>
            <person name="Forbes L."/>
            <person name="Fu Q."/>
            <person name="Gubbala S."/>
            <person name="Hirani K."/>
            <person name="Jayaseelan J.C."/>
            <person name="Lara F."/>
            <person name="Munidasa M."/>
            <person name="Palculict T."/>
            <person name="Patil S."/>
            <person name="Pu L.-L."/>
            <person name="Saada N."/>
            <person name="Tang L."/>
            <person name="Weissenberger G."/>
            <person name="Zhu Y."/>
            <person name="Hemphill L."/>
            <person name="Shang Y."/>
            <person name="Youmans B."/>
            <person name="Ayvaz T."/>
            <person name="Ross M."/>
            <person name="Santibanez J."/>
            <person name="Aqrawi P."/>
            <person name="Gross S."/>
            <person name="Joshi V."/>
            <person name="Fowler G."/>
            <person name="Nazareth L."/>
            <person name="Reid J."/>
            <person name="Worley K."/>
            <person name="Petrosino J."/>
            <person name="Highlander S."/>
            <person name="Gibbs R."/>
        </authorList>
    </citation>
    <scope>NUCLEOTIDE SEQUENCE [LARGE SCALE GENOMIC DNA]</scope>
    <source>
        <strain evidence="7 8">DSM 3688</strain>
    </source>
</reference>
<feature type="signal peptide" evidence="5">
    <location>
        <begin position="1"/>
        <end position="26"/>
    </location>
</feature>
<dbReference type="Proteomes" id="UP000007820">
    <property type="component" value="Unassembled WGS sequence"/>
</dbReference>
<evidence type="ECO:0000256" key="2">
    <source>
        <dbReference type="ARBA" id="ARBA00022801"/>
    </source>
</evidence>
<feature type="chain" id="PRO_5010496754" evidence="5">
    <location>
        <begin position="27"/>
        <end position="378"/>
    </location>
</feature>
<keyword evidence="9" id="KW-1185">Reference proteome</keyword>
<dbReference type="HOGENOM" id="CLU_016116_0_1_10"/>
<evidence type="ECO:0000313" key="7">
    <source>
        <dbReference type="EMBL" id="EGQ11910.1"/>
    </source>
</evidence>
<dbReference type="EC" id="3.2.1.73" evidence="7"/>
<dbReference type="CDD" id="cd18825">
    <property type="entry name" value="GH43_CtGH43-like"/>
    <property type="match status" value="1"/>
</dbReference>
<sequence>MFKTISMNKTHALFLLLLLAVMPSFAQPPMQGGEWKASDGKHVNVHGGNILALGGTYYWYGEARSHDGKPYSSLGVGLYTSKDLLHWTSRGLVLPVSREAGSDIEGGCIMERPKVVYNARTRKYVMWFHLELKGQGYDAARYGIATSDTPAGPFRFVRSGRVNPGGWPIGFSLPDTTDLRHQLLFPELKAWWTPEWRTQIERGMFFVRDLEGGQMARDMTIFVDDDGKAYHVYSSEDNLTLQIAQLADDYMSHNGSFVRVAAGGQNEAPTVFKKDGVYWMITSGCTGWAPNAARMFCAKNIFGPWKQLPNPCRGEGADKTFGAQGTYIFELTTGRERKLFKGAGHVFMADIWNPEHLSESRHLWIPVTFEDGVPVLRK</sequence>
<keyword evidence="2 4" id="KW-0378">Hydrolase</keyword>
<dbReference type="OrthoDB" id="273314at2"/>
<evidence type="ECO:0000313" key="6">
    <source>
        <dbReference type="EMBL" id="AGB29614.1"/>
    </source>
</evidence>
<dbReference type="GO" id="GO:0005975">
    <property type="term" value="P:carbohydrate metabolic process"/>
    <property type="evidence" value="ECO:0007669"/>
    <property type="project" value="InterPro"/>
</dbReference>
<dbReference type="Gene3D" id="2.115.10.20">
    <property type="entry name" value="Glycosyl hydrolase domain, family 43"/>
    <property type="match status" value="1"/>
</dbReference>
<protein>
    <submittedName>
        <fullName evidence="6">Beta-xylosidase</fullName>
    </submittedName>
    <submittedName>
        <fullName evidence="7">Licheninase</fullName>
        <ecNumber evidence="7">3.2.1.73</ecNumber>
    </submittedName>
</protein>
<evidence type="ECO:0000256" key="5">
    <source>
        <dbReference type="SAM" id="SignalP"/>
    </source>
</evidence>
<dbReference type="InterPro" id="IPR006710">
    <property type="entry name" value="Glyco_hydro_43"/>
</dbReference>
<keyword evidence="5" id="KW-0732">Signal</keyword>
<evidence type="ECO:0000256" key="1">
    <source>
        <dbReference type="ARBA" id="ARBA00009865"/>
    </source>
</evidence>
<proteinExistence type="inferred from homology"/>
<dbReference type="EMBL" id="AFPW01000047">
    <property type="protein sequence ID" value="EGQ11910.1"/>
    <property type="molecule type" value="Genomic_DNA"/>
</dbReference>
<dbReference type="SUPFAM" id="SSF75005">
    <property type="entry name" value="Arabinanase/levansucrase/invertase"/>
    <property type="match status" value="1"/>
</dbReference>
<dbReference type="PANTHER" id="PTHR22925">
    <property type="entry name" value="GLYCOSYL HYDROLASE 43 FAMILY MEMBER"/>
    <property type="match status" value="1"/>
</dbReference>
<organism evidence="7 8">
    <name type="scientific">Prevotella dentalis (strain ATCC 49559 / DSM 3688 / JCM 13448 / NCTC 12043 / ES 2772)</name>
    <name type="common">Mitsuokella dentalis</name>
    <dbReference type="NCBI Taxonomy" id="908937"/>
    <lineage>
        <taxon>Bacteria</taxon>
        <taxon>Pseudomonadati</taxon>
        <taxon>Bacteroidota</taxon>
        <taxon>Bacteroidia</taxon>
        <taxon>Bacteroidales</taxon>
        <taxon>Prevotellaceae</taxon>
        <taxon>Prevotella</taxon>
    </lineage>
</organism>
<keyword evidence="3 4" id="KW-0326">Glycosidase</keyword>
<dbReference type="PATRIC" id="fig|908937.9.peg.2482"/>
<accession>F9D6J3</accession>
<evidence type="ECO:0000256" key="3">
    <source>
        <dbReference type="ARBA" id="ARBA00023295"/>
    </source>
</evidence>
<evidence type="ECO:0000313" key="8">
    <source>
        <dbReference type="Proteomes" id="UP000007820"/>
    </source>
</evidence>
<dbReference type="AlphaFoldDB" id="F9D6J3"/>
<dbReference type="PANTHER" id="PTHR22925:SF3">
    <property type="entry name" value="GLYCOSYL HYDROLASE FAMILY PROTEIN 43"/>
    <property type="match status" value="1"/>
</dbReference>
<dbReference type="STRING" id="908937.Prede_2349"/>
<dbReference type="GO" id="GO:0042972">
    <property type="term" value="F:licheninase activity"/>
    <property type="evidence" value="ECO:0007669"/>
    <property type="project" value="UniProtKB-EC"/>
</dbReference>
<dbReference type="eggNOG" id="COG2273">
    <property type="taxonomic scope" value="Bacteria"/>
</dbReference>
<dbReference type="KEGG" id="pdt:Prede_2349"/>
<comment type="similarity">
    <text evidence="1 4">Belongs to the glycosyl hydrolase 43 family.</text>
</comment>